<reference evidence="2 3" key="1">
    <citation type="submission" date="2020-10" db="EMBL/GenBank/DDBJ databases">
        <title>Sequencing the genomes of 1000 actinobacteria strains.</title>
        <authorList>
            <person name="Klenk H.-P."/>
        </authorList>
    </citation>
    <scope>NUCLEOTIDE SEQUENCE [LARGE SCALE GENOMIC DNA]</scope>
    <source>
        <strain evidence="2 3">DSM 46744</strain>
    </source>
</reference>
<evidence type="ECO:0000313" key="2">
    <source>
        <dbReference type="EMBL" id="MBE1537518.1"/>
    </source>
</evidence>
<sequence length="135" mass="14134">MNRLVEAEFRRLLATRARLWILLLGGLVGGGIVGLMAVVGPENFDPPMPGLHTAEGVRSVLGVLGYTAVVPAAVGTLAMASQYRHRTADVTFLFAPRRGRVLAAKLLVHGTAGAAYGFVLAGTAAVAAPMRRDIT</sequence>
<feature type="transmembrane region" description="Helical" evidence="1">
    <location>
        <begin position="20"/>
        <end position="40"/>
    </location>
</feature>
<keyword evidence="1" id="KW-0472">Membrane</keyword>
<keyword evidence="1" id="KW-0812">Transmembrane</keyword>
<keyword evidence="1" id="KW-1133">Transmembrane helix</keyword>
<protein>
    <recommendedName>
        <fullName evidence="4">ABC transporter permease</fullName>
    </recommendedName>
</protein>
<evidence type="ECO:0008006" key="4">
    <source>
        <dbReference type="Google" id="ProtNLM"/>
    </source>
</evidence>
<feature type="transmembrane region" description="Helical" evidence="1">
    <location>
        <begin position="101"/>
        <end position="128"/>
    </location>
</feature>
<keyword evidence="3" id="KW-1185">Reference proteome</keyword>
<dbReference type="Proteomes" id="UP000627838">
    <property type="component" value="Unassembled WGS sequence"/>
</dbReference>
<name>A0ABR9K3U5_9ACTN</name>
<comment type="caution">
    <text evidence="2">The sequence shown here is derived from an EMBL/GenBank/DDBJ whole genome shotgun (WGS) entry which is preliminary data.</text>
</comment>
<organism evidence="2 3">
    <name type="scientific">Actinomadura algeriensis</name>
    <dbReference type="NCBI Taxonomy" id="1679523"/>
    <lineage>
        <taxon>Bacteria</taxon>
        <taxon>Bacillati</taxon>
        <taxon>Actinomycetota</taxon>
        <taxon>Actinomycetes</taxon>
        <taxon>Streptosporangiales</taxon>
        <taxon>Thermomonosporaceae</taxon>
        <taxon>Actinomadura</taxon>
    </lineage>
</organism>
<gene>
    <name evidence="2" type="ORF">H4W34_007351</name>
</gene>
<evidence type="ECO:0000256" key="1">
    <source>
        <dbReference type="SAM" id="Phobius"/>
    </source>
</evidence>
<evidence type="ECO:0000313" key="3">
    <source>
        <dbReference type="Proteomes" id="UP000627838"/>
    </source>
</evidence>
<dbReference type="EMBL" id="JADBDZ010000001">
    <property type="protein sequence ID" value="MBE1537518.1"/>
    <property type="molecule type" value="Genomic_DNA"/>
</dbReference>
<accession>A0ABR9K3U5</accession>
<feature type="transmembrane region" description="Helical" evidence="1">
    <location>
        <begin position="60"/>
        <end position="80"/>
    </location>
</feature>
<proteinExistence type="predicted"/>
<dbReference type="RefSeq" id="WP_192763380.1">
    <property type="nucleotide sequence ID" value="NZ_JADBDZ010000001.1"/>
</dbReference>